<proteinExistence type="predicted"/>
<name>A0ABV9Z380_9HYPH</name>
<keyword evidence="1" id="KW-0732">Signal</keyword>
<organism evidence="2 3">
    <name type="scientific">Flaviflagellibacter deserti</name>
    <dbReference type="NCBI Taxonomy" id="2267266"/>
    <lineage>
        <taxon>Bacteria</taxon>
        <taxon>Pseudomonadati</taxon>
        <taxon>Pseudomonadota</taxon>
        <taxon>Alphaproteobacteria</taxon>
        <taxon>Hyphomicrobiales</taxon>
        <taxon>Flaviflagellibacter</taxon>
    </lineage>
</organism>
<feature type="chain" id="PRO_5047185762" evidence="1">
    <location>
        <begin position="20"/>
        <end position="90"/>
    </location>
</feature>
<protein>
    <submittedName>
        <fullName evidence="2">Uncharacterized protein</fullName>
    </submittedName>
</protein>
<comment type="caution">
    <text evidence="2">The sequence shown here is derived from an EMBL/GenBank/DDBJ whole genome shotgun (WGS) entry which is preliminary data.</text>
</comment>
<evidence type="ECO:0000256" key="1">
    <source>
        <dbReference type="SAM" id="SignalP"/>
    </source>
</evidence>
<accession>A0ABV9Z380</accession>
<evidence type="ECO:0000313" key="3">
    <source>
        <dbReference type="Proteomes" id="UP001595796"/>
    </source>
</evidence>
<keyword evidence="3" id="KW-1185">Reference proteome</keyword>
<dbReference type="Proteomes" id="UP001595796">
    <property type="component" value="Unassembled WGS sequence"/>
</dbReference>
<dbReference type="RefSeq" id="WP_114955863.1">
    <property type="nucleotide sequence ID" value="NZ_JBHSJF010000006.1"/>
</dbReference>
<feature type="signal peptide" evidence="1">
    <location>
        <begin position="1"/>
        <end position="19"/>
    </location>
</feature>
<sequence>MLRVSSVAALVLLATPALADRSDADACARKLSGLSLQTYNASIVKAENGATLRQAIGSHLGPLVDSGKVQESVGKKAGFQAAMCVRLVHR</sequence>
<gene>
    <name evidence="2" type="ORF">ACFPFW_09350</name>
</gene>
<reference evidence="3" key="1">
    <citation type="journal article" date="2019" name="Int. J. Syst. Evol. Microbiol.">
        <title>The Global Catalogue of Microorganisms (GCM) 10K type strain sequencing project: providing services to taxonomists for standard genome sequencing and annotation.</title>
        <authorList>
            <consortium name="The Broad Institute Genomics Platform"/>
            <consortium name="The Broad Institute Genome Sequencing Center for Infectious Disease"/>
            <person name="Wu L."/>
            <person name="Ma J."/>
        </authorList>
    </citation>
    <scope>NUCLEOTIDE SEQUENCE [LARGE SCALE GENOMIC DNA]</scope>
    <source>
        <strain evidence="3">CGMCC 1.16444</strain>
    </source>
</reference>
<dbReference type="EMBL" id="JBHSJF010000006">
    <property type="protein sequence ID" value="MFC5068217.1"/>
    <property type="molecule type" value="Genomic_DNA"/>
</dbReference>
<evidence type="ECO:0000313" key="2">
    <source>
        <dbReference type="EMBL" id="MFC5068217.1"/>
    </source>
</evidence>